<proteinExistence type="predicted"/>
<dbReference type="RefSeq" id="WP_284242464.1">
    <property type="nucleotide sequence ID" value="NZ_BSST01000001.1"/>
</dbReference>
<comment type="caution">
    <text evidence="2">The sequence shown here is derived from an EMBL/GenBank/DDBJ whole genome shotgun (WGS) entry which is preliminary data.</text>
</comment>
<reference evidence="2 3" key="1">
    <citation type="submission" date="2023-03" db="EMBL/GenBank/DDBJ databases">
        <title>Draft genome sequence of Thalassotalea insulae KCTC 62186T.</title>
        <authorList>
            <person name="Sawabe T."/>
        </authorList>
    </citation>
    <scope>NUCLEOTIDE SEQUENCE [LARGE SCALE GENOMIC DNA]</scope>
    <source>
        <strain evidence="2 3">KCTC 62186</strain>
    </source>
</reference>
<keyword evidence="1" id="KW-0472">Membrane</keyword>
<sequence length="137" mass="15744">MEISTPAFNEKEFLLGLLAITKEKFGSELRFIMEHKFSSIDLDIIEYMPTLKKHSQKIEIKKYLSQWFAEALARNLVIRPTKDHHFVFSKQGYEAALINKSPVKYFAKNHWAWFTGIVIGVLNLAAAIIIKVIQCSG</sequence>
<evidence type="ECO:0000256" key="1">
    <source>
        <dbReference type="SAM" id="Phobius"/>
    </source>
</evidence>
<name>A0ABQ6GKW9_9GAMM</name>
<evidence type="ECO:0000313" key="2">
    <source>
        <dbReference type="EMBL" id="GLX76673.1"/>
    </source>
</evidence>
<keyword evidence="3" id="KW-1185">Reference proteome</keyword>
<accession>A0ABQ6GKW9</accession>
<keyword evidence="1" id="KW-0812">Transmembrane</keyword>
<dbReference type="Proteomes" id="UP001157186">
    <property type="component" value="Unassembled WGS sequence"/>
</dbReference>
<keyword evidence="1" id="KW-1133">Transmembrane helix</keyword>
<dbReference type="EMBL" id="BSST01000001">
    <property type="protein sequence ID" value="GLX76673.1"/>
    <property type="molecule type" value="Genomic_DNA"/>
</dbReference>
<feature type="transmembrane region" description="Helical" evidence="1">
    <location>
        <begin position="111"/>
        <end position="133"/>
    </location>
</feature>
<organism evidence="2 3">
    <name type="scientific">Thalassotalea insulae</name>
    <dbReference type="NCBI Taxonomy" id="2056778"/>
    <lineage>
        <taxon>Bacteria</taxon>
        <taxon>Pseudomonadati</taxon>
        <taxon>Pseudomonadota</taxon>
        <taxon>Gammaproteobacteria</taxon>
        <taxon>Alteromonadales</taxon>
        <taxon>Colwelliaceae</taxon>
        <taxon>Thalassotalea</taxon>
    </lineage>
</organism>
<protein>
    <submittedName>
        <fullName evidence="2">Uncharacterized protein</fullName>
    </submittedName>
</protein>
<gene>
    <name evidence="2" type="ORF">tinsulaeT_00130</name>
</gene>
<evidence type="ECO:0000313" key="3">
    <source>
        <dbReference type="Proteomes" id="UP001157186"/>
    </source>
</evidence>